<dbReference type="EMBL" id="DS999644">
    <property type="protein sequence ID" value="EFE74568.2"/>
    <property type="molecule type" value="Genomic_DNA"/>
</dbReference>
<evidence type="ECO:0000256" key="1">
    <source>
        <dbReference type="SAM" id="MobiDB-lite"/>
    </source>
</evidence>
<organism evidence="2 3">
    <name type="scientific">Streptomyces filamentosus NRRL 15998</name>
    <dbReference type="NCBI Taxonomy" id="457431"/>
    <lineage>
        <taxon>Bacteria</taxon>
        <taxon>Bacillati</taxon>
        <taxon>Actinomycetota</taxon>
        <taxon>Actinomycetes</taxon>
        <taxon>Kitasatosporales</taxon>
        <taxon>Streptomycetaceae</taxon>
        <taxon>Streptomyces</taxon>
    </lineage>
</organism>
<reference evidence="3" key="1">
    <citation type="submission" date="2008-10" db="EMBL/GenBank/DDBJ databases">
        <authorList>
            <person name="Molnar K."/>
        </authorList>
    </citation>
    <scope>NUCLEOTIDE SEQUENCE [LARGE SCALE GENOMIC DNA]</scope>
    <source>
        <strain evidence="3">NRRL 15998</strain>
    </source>
</reference>
<accession>D6AD58</accession>
<dbReference type="AlphaFoldDB" id="D6AD58"/>
<reference evidence="3" key="2">
    <citation type="submission" date="2008-12" db="EMBL/GenBank/DDBJ databases">
        <title>Annotation of Streptomyces roseosporus strain NRRL 15998.</title>
        <authorList>
            <consortium name="The Broad Institute Genome Sequencing Platform"/>
            <consortium name="Broad Institute Microbial Sequencing Center"/>
            <person name="Fischbach M."/>
            <person name="Ward D."/>
            <person name="Young S."/>
            <person name="Kodira C.D."/>
            <person name="Zeng Q."/>
            <person name="Koehrsen M."/>
            <person name="Godfrey P."/>
            <person name="Alvarado L."/>
            <person name="Berlin A.M."/>
            <person name="Borenstein D."/>
            <person name="Chen Z."/>
            <person name="Engels R."/>
            <person name="Freedman E."/>
            <person name="Gellesch M."/>
            <person name="Goldberg J."/>
            <person name="Griggs A."/>
            <person name="Gujja S."/>
            <person name="Heiman D.I."/>
            <person name="Hepburn T.A."/>
            <person name="Howarth C."/>
            <person name="Jen D."/>
            <person name="Larson L."/>
            <person name="Lewis B."/>
            <person name="Mehta T."/>
            <person name="Park D."/>
            <person name="Pearson M."/>
            <person name="Roberts A."/>
            <person name="Saif S."/>
            <person name="Shea T.D."/>
            <person name="Shenoy N."/>
            <person name="Sisk P."/>
            <person name="Stolte C."/>
            <person name="Sykes S.N."/>
            <person name="Walk T."/>
            <person name="White J."/>
            <person name="Yandava C."/>
            <person name="Straight P."/>
            <person name="Clardy J."/>
            <person name="Hung D."/>
            <person name="Kolter R."/>
            <person name="Mekalanos J."/>
            <person name="Walker S."/>
            <person name="Walsh C.T."/>
            <person name="Wieland B.L.C."/>
            <person name="Ilzarbe M."/>
            <person name="Galagan J."/>
            <person name="Nusbaum C."/>
            <person name="Birren B."/>
        </authorList>
    </citation>
    <scope>NUCLEOTIDE SEQUENCE [LARGE SCALE GENOMIC DNA]</scope>
    <source>
        <strain evidence="3">NRRL 15998</strain>
    </source>
</reference>
<sequence>MRAEAKTQPTVGSLQVWGSYVTERAEWDADATPWARRQGTGQTLPCYFCGEKTAILAFGDLPDDPGRLELYCDSPMCDAREVVVLVLRDGASADERADVRALEEVDRPNKTPQKGDVMGRYNDNKNLTRRRQNPRSLVVTAESEEEN</sequence>
<name>D6AD58_STRFL</name>
<dbReference type="Proteomes" id="UP000003986">
    <property type="component" value="Unassembled WGS sequence"/>
</dbReference>
<feature type="region of interest" description="Disordered" evidence="1">
    <location>
        <begin position="102"/>
        <end position="147"/>
    </location>
</feature>
<proteinExistence type="predicted"/>
<evidence type="ECO:0000313" key="2">
    <source>
        <dbReference type="EMBL" id="EFE74568.2"/>
    </source>
</evidence>
<protein>
    <submittedName>
        <fullName evidence="2">Predicted protein</fullName>
    </submittedName>
</protein>
<evidence type="ECO:0000313" key="3">
    <source>
        <dbReference type="Proteomes" id="UP000003986"/>
    </source>
</evidence>
<gene>
    <name evidence="2" type="ORF">SSGG_01934</name>
</gene>